<keyword evidence="4" id="KW-1185">Reference proteome</keyword>
<dbReference type="Pfam" id="PF04434">
    <property type="entry name" value="SWIM"/>
    <property type="match status" value="1"/>
</dbReference>
<name>A0A2T0VTX0_9LACT</name>
<reference evidence="3 4" key="1">
    <citation type="submission" date="2018-03" db="EMBL/GenBank/DDBJ databases">
        <title>Genomic Encyclopedia of Archaeal and Bacterial Type Strains, Phase II (KMG-II): from individual species to whole genera.</title>
        <authorList>
            <person name="Goeker M."/>
        </authorList>
    </citation>
    <scope>NUCLEOTIDE SEQUENCE [LARGE SCALE GENOMIC DNA]</scope>
    <source>
        <strain evidence="3 4">DSM 13175</strain>
    </source>
</reference>
<dbReference type="PROSITE" id="PS50966">
    <property type="entry name" value="ZF_SWIM"/>
    <property type="match status" value="1"/>
</dbReference>
<proteinExistence type="predicted"/>
<dbReference type="RefSeq" id="WP_106196267.1">
    <property type="nucleotide sequence ID" value="NZ_PVTO01000041.1"/>
</dbReference>
<gene>
    <name evidence="3" type="ORF">CLV38_14110</name>
</gene>
<keyword evidence="1" id="KW-0479">Metal-binding</keyword>
<organism evidence="3 4">
    <name type="scientific">Alkalibacterium olivapovliticus</name>
    <dbReference type="NCBI Taxonomy" id="99907"/>
    <lineage>
        <taxon>Bacteria</taxon>
        <taxon>Bacillati</taxon>
        <taxon>Bacillota</taxon>
        <taxon>Bacilli</taxon>
        <taxon>Lactobacillales</taxon>
        <taxon>Carnobacteriaceae</taxon>
        <taxon>Alkalibacterium</taxon>
    </lineage>
</organism>
<dbReference type="Proteomes" id="UP000238205">
    <property type="component" value="Unassembled WGS sequence"/>
</dbReference>
<keyword evidence="1" id="KW-0863">Zinc-finger</keyword>
<dbReference type="EMBL" id="PVTO01000041">
    <property type="protein sequence ID" value="PRY74543.1"/>
    <property type="molecule type" value="Genomic_DNA"/>
</dbReference>
<evidence type="ECO:0000256" key="1">
    <source>
        <dbReference type="PROSITE-ProRule" id="PRU00325"/>
    </source>
</evidence>
<evidence type="ECO:0000259" key="2">
    <source>
        <dbReference type="PROSITE" id="PS50966"/>
    </source>
</evidence>
<keyword evidence="1" id="KW-0862">Zinc</keyword>
<dbReference type="AlphaFoldDB" id="A0A2T0VTX0"/>
<evidence type="ECO:0000313" key="4">
    <source>
        <dbReference type="Proteomes" id="UP000238205"/>
    </source>
</evidence>
<dbReference type="OrthoDB" id="9760715at2"/>
<comment type="caution">
    <text evidence="3">The sequence shown here is derived from an EMBL/GenBank/DDBJ whole genome shotgun (WGS) entry which is preliminary data.</text>
</comment>
<evidence type="ECO:0000313" key="3">
    <source>
        <dbReference type="EMBL" id="PRY74543.1"/>
    </source>
</evidence>
<dbReference type="GO" id="GO:0008270">
    <property type="term" value="F:zinc ion binding"/>
    <property type="evidence" value="ECO:0007669"/>
    <property type="project" value="UniProtKB-KW"/>
</dbReference>
<dbReference type="InterPro" id="IPR007527">
    <property type="entry name" value="Znf_SWIM"/>
</dbReference>
<feature type="domain" description="SWIM-type" evidence="2">
    <location>
        <begin position="49"/>
        <end position="86"/>
    </location>
</feature>
<protein>
    <submittedName>
        <fullName evidence="3">SWIM zinc finger protein</fullName>
    </submittedName>
</protein>
<sequence length="557" mass="65822">MINLTQFETQINSTILKRGKQYYKLGFVEKMYQTEYDSFEADIFGTYVYKVKIKLNKQEDIQSSCTCPYDFGPICKHEVAAFYTLRDLFEKGLYIEGSEEFQTNDEQSVETLLDSLSKEELVRFILQRAENDSSMAHHLRFQYGERAPEDELAESKRVLQAIEEKHSDHKGHLRHGRSADYALEMEQVLNRTVNIKNPLISCDIALLVMNQLLELLEYFEDDDWTLGEIVDDCIRVVKSISTSELSLEDKKTVFNKIVKELDHNEVPVWDEFQEGLFEVLDGLAEDETIYESYVQELMSRLQQGHTWSTKYNNERYLIKVFRMIERRGDEDEQMLFLLNNLEYETFRKKVIDHYFDRKDYLHVIQLTRDGEKQDKHYTGKVEMWKDLRYKAYKSAGMHGEQITLGEELFLSGNFDYYNELKVLYKDNEQTLYEELKMKLKKNAQFLGYNQTYLRLIKEEQDVPALAEVVTSNVRYVREYAEYLKDTHEDLIGLAYKHLIEQEASMATNRSGYRAVASLIKECSKVLNEQTAKEMTEKVRKMYRRKSAFMDELNKAKL</sequence>
<accession>A0A2T0VTX0</accession>